<evidence type="ECO:0000256" key="1">
    <source>
        <dbReference type="SAM" id="Phobius"/>
    </source>
</evidence>
<keyword evidence="2" id="KW-0732">Signal</keyword>
<keyword evidence="1" id="KW-1133">Transmembrane helix</keyword>
<gene>
    <name evidence="3" type="ORF">BLNAU_10676</name>
</gene>
<keyword evidence="1" id="KW-0812">Transmembrane</keyword>
<protein>
    <recommendedName>
        <fullName evidence="5">Calcineurin-like phosphoesterase domain-containing protein</fullName>
    </recommendedName>
</protein>
<name>A0ABQ9XRK9_9EUKA</name>
<keyword evidence="1" id="KW-0472">Membrane</keyword>
<feature type="transmembrane region" description="Helical" evidence="1">
    <location>
        <begin position="505"/>
        <end position="529"/>
    </location>
</feature>
<keyword evidence="4" id="KW-1185">Reference proteome</keyword>
<feature type="signal peptide" evidence="2">
    <location>
        <begin position="1"/>
        <end position="15"/>
    </location>
</feature>
<feature type="chain" id="PRO_5045634662" description="Calcineurin-like phosphoesterase domain-containing protein" evidence="2">
    <location>
        <begin position="16"/>
        <end position="554"/>
    </location>
</feature>
<evidence type="ECO:0000256" key="2">
    <source>
        <dbReference type="SAM" id="SignalP"/>
    </source>
</evidence>
<comment type="caution">
    <text evidence="3">The sequence shown here is derived from an EMBL/GenBank/DDBJ whole genome shotgun (WGS) entry which is preliminary data.</text>
</comment>
<evidence type="ECO:0000313" key="4">
    <source>
        <dbReference type="Proteomes" id="UP001281761"/>
    </source>
</evidence>
<evidence type="ECO:0008006" key="5">
    <source>
        <dbReference type="Google" id="ProtNLM"/>
    </source>
</evidence>
<dbReference type="EMBL" id="JARBJD010000079">
    <property type="protein sequence ID" value="KAK2954344.1"/>
    <property type="molecule type" value="Genomic_DNA"/>
</dbReference>
<organism evidence="3 4">
    <name type="scientific">Blattamonas nauphoetae</name>
    <dbReference type="NCBI Taxonomy" id="2049346"/>
    <lineage>
        <taxon>Eukaryota</taxon>
        <taxon>Metamonada</taxon>
        <taxon>Preaxostyla</taxon>
        <taxon>Oxymonadida</taxon>
        <taxon>Blattamonas</taxon>
    </lineage>
</organism>
<sequence>MVISLLFLFIPLITSSMNQHTNPLHFSIIFTSDIHATFNPTRVDSFLTGEFPDLVNYVEHLKKVYPEKYVFWFDSGDFSRGTCFSECASPKGEFALDVFADSNLDATTIGENDLRDDESAAQLNKYANGDLENRIITTNIFFETIGQHLGLPYRVFPVGNTESNVLVFGFSAPFVGHPSRIKYYAVETSLNSQTVADGLETPNISLVVCLCHLSMNSSDVERIHEFFTARSLPVLILCGRSHQQLEKIELNAIVAEDGAYLQSFRVIDFTLEPDNPGFQNVKTKWMDMKRSDLIRDLHLQEAQWETQIGQRIRADLQDFGVQNNISALVGCPVSQYSTDFESTNSIYTLILNSIYPALIHKEAFPSIPEDHNLIYLIEKSTMRQPLGFKAVEKGDIFITDPSDRSLYIYHPFTGIELEKLSTAIIDRLDNIKFVDKYKLRNQKIDLEANYSIVAHVNHPVVTLLELEEALGNLFSYSVTENSSRTVLIEYLTTHMSCEKTQKSHIVWSSVWLVVMFLVVAGALVFLFVWSCRLYFHADKILKEMTSVFPQDGMQ</sequence>
<dbReference type="Proteomes" id="UP001281761">
    <property type="component" value="Unassembled WGS sequence"/>
</dbReference>
<dbReference type="InterPro" id="IPR006179">
    <property type="entry name" value="5_nucleotidase/apyrase"/>
</dbReference>
<dbReference type="SUPFAM" id="SSF56300">
    <property type="entry name" value="Metallo-dependent phosphatases"/>
    <property type="match status" value="1"/>
</dbReference>
<accession>A0ABQ9XRK9</accession>
<dbReference type="InterPro" id="IPR029052">
    <property type="entry name" value="Metallo-depent_PP-like"/>
</dbReference>
<dbReference type="Gene3D" id="3.60.21.10">
    <property type="match status" value="1"/>
</dbReference>
<dbReference type="PANTHER" id="PTHR11575:SF22">
    <property type="entry name" value="ADL392WP"/>
    <property type="match status" value="1"/>
</dbReference>
<dbReference type="PANTHER" id="PTHR11575">
    <property type="entry name" value="5'-NUCLEOTIDASE-RELATED"/>
    <property type="match status" value="1"/>
</dbReference>
<proteinExistence type="predicted"/>
<evidence type="ECO:0000313" key="3">
    <source>
        <dbReference type="EMBL" id="KAK2954344.1"/>
    </source>
</evidence>
<reference evidence="3 4" key="1">
    <citation type="journal article" date="2022" name="bioRxiv">
        <title>Genomics of Preaxostyla Flagellates Illuminates Evolutionary Transitions and the Path Towards Mitochondrial Loss.</title>
        <authorList>
            <person name="Novak L.V.F."/>
            <person name="Treitli S.C."/>
            <person name="Pyrih J."/>
            <person name="Halakuc P."/>
            <person name="Pipaliya S.V."/>
            <person name="Vacek V."/>
            <person name="Brzon O."/>
            <person name="Soukal P."/>
            <person name="Eme L."/>
            <person name="Dacks J.B."/>
            <person name="Karnkowska A."/>
            <person name="Elias M."/>
            <person name="Hampl V."/>
        </authorList>
    </citation>
    <scope>NUCLEOTIDE SEQUENCE [LARGE SCALE GENOMIC DNA]</scope>
    <source>
        <strain evidence="3">NAU3</strain>
        <tissue evidence="3">Gut</tissue>
    </source>
</reference>